<sequence length="102" mass="11563">MTKTNCTYDQALEADEKANGNIDEAISIIQNEVYVGNGQAVASAPDCDYNCDYENYSGNKYNNENTNKYKNSNKYRNTNKYRNSENTNKYNSGNSNSENNNK</sequence>
<evidence type="ECO:0000256" key="1">
    <source>
        <dbReference type="SAM" id="MobiDB-lite"/>
    </source>
</evidence>
<dbReference type="Proteomes" id="UP000053780">
    <property type="component" value="Unassembled WGS sequence"/>
</dbReference>
<keyword evidence="3" id="KW-1185">Reference proteome</keyword>
<gene>
    <name evidence="2" type="ORF">NAPIS_ORF02671</name>
</gene>
<dbReference type="VEuPathDB" id="MicrosporidiaDB:NAPIS_ORF02671"/>
<dbReference type="OrthoDB" id="2190150at2759"/>
<evidence type="ECO:0000313" key="3">
    <source>
        <dbReference type="Proteomes" id="UP000053780"/>
    </source>
</evidence>
<name>T0KWA3_9MICR</name>
<dbReference type="EMBL" id="KE647366">
    <property type="protein sequence ID" value="EQB59777.1"/>
    <property type="molecule type" value="Genomic_DNA"/>
</dbReference>
<reference evidence="2 3" key="1">
    <citation type="journal article" date="2013" name="BMC Genomics">
        <title>Genome sequencing and comparative genomics of honey bee microsporidia, Nosema apis reveal novel insights into host-parasite interactions.</title>
        <authorList>
            <person name="Chen Yp."/>
            <person name="Pettis J.S."/>
            <person name="Zhao Y."/>
            <person name="Liu X."/>
            <person name="Tallon L.J."/>
            <person name="Sadzewicz L.D."/>
            <person name="Li R."/>
            <person name="Zheng H."/>
            <person name="Huang S."/>
            <person name="Zhang X."/>
            <person name="Hamilton M.C."/>
            <person name="Pernal S.F."/>
            <person name="Melathopoulos A.P."/>
            <person name="Yan X."/>
            <person name="Evans J.D."/>
        </authorList>
    </citation>
    <scope>NUCLEOTIDE SEQUENCE [LARGE SCALE GENOMIC DNA]</scope>
    <source>
        <strain evidence="2 3">BRL 01</strain>
    </source>
</reference>
<feature type="region of interest" description="Disordered" evidence="1">
    <location>
        <begin position="58"/>
        <end position="102"/>
    </location>
</feature>
<accession>T0KWA3</accession>
<dbReference type="AlphaFoldDB" id="T0KWA3"/>
<feature type="compositionally biased region" description="Low complexity" evidence="1">
    <location>
        <begin position="88"/>
        <end position="102"/>
    </location>
</feature>
<evidence type="ECO:0000313" key="2">
    <source>
        <dbReference type="EMBL" id="EQB59777.1"/>
    </source>
</evidence>
<proteinExistence type="predicted"/>
<organism evidence="2 3">
    <name type="scientific">Vairimorpha apis BRL 01</name>
    <dbReference type="NCBI Taxonomy" id="1037528"/>
    <lineage>
        <taxon>Eukaryota</taxon>
        <taxon>Fungi</taxon>
        <taxon>Fungi incertae sedis</taxon>
        <taxon>Microsporidia</taxon>
        <taxon>Nosematidae</taxon>
        <taxon>Vairimorpha</taxon>
    </lineage>
</organism>
<dbReference type="HOGENOM" id="CLU_2278238_0_0_1"/>
<protein>
    <submittedName>
        <fullName evidence="2">Uncharacterized protein</fullName>
    </submittedName>
</protein>
<feature type="compositionally biased region" description="Low complexity" evidence="1">
    <location>
        <begin position="58"/>
        <end position="70"/>
    </location>
</feature>